<accession>A0A0F0LB96</accession>
<protein>
    <recommendedName>
        <fullName evidence="1">IrrE N-terminal-like domain-containing protein</fullName>
    </recommendedName>
</protein>
<evidence type="ECO:0000313" key="3">
    <source>
        <dbReference type="Proteomes" id="UP000033640"/>
    </source>
</evidence>
<dbReference type="EMBL" id="JYIW01000025">
    <property type="protein sequence ID" value="KJL28826.1"/>
    <property type="molecule type" value="Genomic_DNA"/>
</dbReference>
<comment type="caution">
    <text evidence="2">The sequence shown here is derived from an EMBL/GenBank/DDBJ whole genome shotgun (WGS) entry which is preliminary data.</text>
</comment>
<reference evidence="2 3" key="1">
    <citation type="submission" date="2015-02" db="EMBL/GenBank/DDBJ databases">
        <title>Draft genome sequences of ten Microbacterium spp. with emphasis on heavy metal contaminated environments.</title>
        <authorList>
            <person name="Corretto E."/>
        </authorList>
    </citation>
    <scope>NUCLEOTIDE SEQUENCE [LARGE SCALE GENOMIC DNA]</scope>
    <source>
        <strain evidence="2 3">BEL4b</strain>
    </source>
</reference>
<sequence length="344" mass="37716">MPRYLDGTHEQVEAMRAAWEAAGGPLETLTLDAFDALGSHPDLTIQRVPEFVPKDSQVDCSVAGGYRDTPPTLIVTESMSRRRQQFTLLHELGHHLQQTNLELGRRVMRHTDPTGFEDACCDAFAASVLLPDDMVDDASRPFGGPTAQTAVDLFDLSNASRAAISVRLTQRLRGSGVIAVVNESGIVTFAAARGSMFPPARGSNQSENPLIRAAFDGAESARVWSRDDARIWYLDGHSSNELYGQAAWAGDRLFVVMVEESAPWRSFSPPRDFTVARTRSKWADCDTCGTNFEIRIHCFTCSKPKCPSGHCACTKPTEITCDTCFLVKHVSQFFGDSATCVECS</sequence>
<organism evidence="2 3">
    <name type="scientific">Microbacterium oxydans</name>
    <dbReference type="NCBI Taxonomy" id="82380"/>
    <lineage>
        <taxon>Bacteria</taxon>
        <taxon>Bacillati</taxon>
        <taxon>Actinomycetota</taxon>
        <taxon>Actinomycetes</taxon>
        <taxon>Micrococcales</taxon>
        <taxon>Microbacteriaceae</taxon>
        <taxon>Microbacterium</taxon>
    </lineage>
</organism>
<gene>
    <name evidence="2" type="ORF">RS83_02307</name>
</gene>
<dbReference type="PATRIC" id="fig|82380.11.peg.2344"/>
<evidence type="ECO:0000313" key="2">
    <source>
        <dbReference type="EMBL" id="KJL28826.1"/>
    </source>
</evidence>
<dbReference type="AlphaFoldDB" id="A0A0F0LB96"/>
<dbReference type="Proteomes" id="UP000033640">
    <property type="component" value="Unassembled WGS sequence"/>
</dbReference>
<evidence type="ECO:0000259" key="1">
    <source>
        <dbReference type="Pfam" id="PF06114"/>
    </source>
</evidence>
<name>A0A0F0LB96_9MICO</name>
<dbReference type="InterPro" id="IPR010359">
    <property type="entry name" value="IrrE_HExxH"/>
</dbReference>
<dbReference type="Pfam" id="PF06114">
    <property type="entry name" value="Peptidase_M78"/>
    <property type="match status" value="1"/>
</dbReference>
<feature type="domain" description="IrrE N-terminal-like" evidence="1">
    <location>
        <begin position="66"/>
        <end position="143"/>
    </location>
</feature>
<dbReference type="Gene3D" id="1.10.10.2910">
    <property type="match status" value="1"/>
</dbReference>
<proteinExistence type="predicted"/>
<dbReference type="RefSeq" id="WP_052679090.1">
    <property type="nucleotide sequence ID" value="NZ_JYIW01000025.1"/>
</dbReference>